<gene>
    <name evidence="2" type="ORF">GCM10025780_08060</name>
</gene>
<dbReference type="Pfam" id="PF12867">
    <property type="entry name" value="DinB_2"/>
    <property type="match status" value="1"/>
</dbReference>
<reference evidence="3" key="1">
    <citation type="journal article" date="2019" name="Int. J. Syst. Evol. Microbiol.">
        <title>The Global Catalogue of Microorganisms (GCM) 10K type strain sequencing project: providing services to taxonomists for standard genome sequencing and annotation.</title>
        <authorList>
            <consortium name="The Broad Institute Genomics Platform"/>
            <consortium name="The Broad Institute Genome Sequencing Center for Infectious Disease"/>
            <person name="Wu L."/>
            <person name="Ma J."/>
        </authorList>
    </citation>
    <scope>NUCLEOTIDE SEQUENCE [LARGE SCALE GENOMIC DNA]</scope>
    <source>
        <strain evidence="3">JCM 18956</strain>
    </source>
</reference>
<protein>
    <submittedName>
        <fullName evidence="2">DUF664 domain-containing protein</fullName>
    </submittedName>
</protein>
<proteinExistence type="predicted"/>
<accession>A0ABP8VNM9</accession>
<dbReference type="RefSeq" id="WP_345373456.1">
    <property type="nucleotide sequence ID" value="NZ_BAABLM010000001.1"/>
</dbReference>
<organism evidence="2 3">
    <name type="scientific">Frondihabitans cladoniiphilus</name>
    <dbReference type="NCBI Taxonomy" id="715785"/>
    <lineage>
        <taxon>Bacteria</taxon>
        <taxon>Bacillati</taxon>
        <taxon>Actinomycetota</taxon>
        <taxon>Actinomycetes</taxon>
        <taxon>Micrococcales</taxon>
        <taxon>Microbacteriaceae</taxon>
        <taxon>Frondihabitans</taxon>
    </lineage>
</organism>
<dbReference type="Proteomes" id="UP001501295">
    <property type="component" value="Unassembled WGS sequence"/>
</dbReference>
<dbReference type="InterPro" id="IPR024775">
    <property type="entry name" value="DinB-like"/>
</dbReference>
<evidence type="ECO:0000259" key="1">
    <source>
        <dbReference type="Pfam" id="PF12867"/>
    </source>
</evidence>
<sequence length="169" mass="18233">MNPLHLLVDGFGRIPPLIERATRNLDASHLATPPAPGANSIAWLAWHTARGQDSWVADLNSDKQVWTSGGWVDRFGFPFPADENGFGMPEQDTARVVASAELLNGYLRAVTSSTLSYLGRLTPDDLDDVVDAARTPAVTRGGQLLSILDDNLQHAGQAGYARGILDRSK</sequence>
<feature type="domain" description="DinB-like" evidence="1">
    <location>
        <begin position="19"/>
        <end position="158"/>
    </location>
</feature>
<name>A0ABP8VNM9_9MICO</name>
<dbReference type="EMBL" id="BAABLM010000001">
    <property type="protein sequence ID" value="GAA4668003.1"/>
    <property type="molecule type" value="Genomic_DNA"/>
</dbReference>
<dbReference type="NCBIfam" id="NF047843">
    <property type="entry name" value="MST_Rv0443"/>
    <property type="match status" value="1"/>
</dbReference>
<evidence type="ECO:0000313" key="2">
    <source>
        <dbReference type="EMBL" id="GAA4668003.1"/>
    </source>
</evidence>
<evidence type="ECO:0000313" key="3">
    <source>
        <dbReference type="Proteomes" id="UP001501295"/>
    </source>
</evidence>
<dbReference type="SUPFAM" id="SSF109854">
    <property type="entry name" value="DinB/YfiT-like putative metalloenzymes"/>
    <property type="match status" value="1"/>
</dbReference>
<dbReference type="InterPro" id="IPR034660">
    <property type="entry name" value="DinB/YfiT-like"/>
</dbReference>
<comment type="caution">
    <text evidence="2">The sequence shown here is derived from an EMBL/GenBank/DDBJ whole genome shotgun (WGS) entry which is preliminary data.</text>
</comment>
<dbReference type="Gene3D" id="1.20.120.450">
    <property type="entry name" value="dinb family like domain"/>
    <property type="match status" value="1"/>
</dbReference>
<keyword evidence="3" id="KW-1185">Reference proteome</keyword>